<evidence type="ECO:0000313" key="1">
    <source>
        <dbReference type="EMBL" id="AGG35694.1"/>
    </source>
</evidence>
<dbReference type="AlphaFoldDB" id="M1T9M9"/>
<proteinExistence type="predicted"/>
<reference evidence="1" key="1">
    <citation type="submission" date="2012-11" db="EMBL/GenBank/DDBJ databases">
        <title>Arginomycin, a peptidyl-nucleoside antibiotic from Streptomyces arginensis NRRL15941.</title>
        <authorList>
            <person name="Feng J."/>
            <person name="He X."/>
        </authorList>
    </citation>
    <scope>NUCLEOTIDE SEQUENCE</scope>
    <source>
        <strain evidence="1">NRRL15941</strain>
    </source>
</reference>
<protein>
    <submittedName>
        <fullName evidence="1">Putative nucleoside 2-deoxyribosyltransferase</fullName>
    </submittedName>
</protein>
<organism evidence="1">
    <name type="scientific">Streptomyces arginensis</name>
    <dbReference type="NCBI Taxonomy" id="1295550"/>
    <lineage>
        <taxon>Bacteria</taxon>
        <taxon>Bacillati</taxon>
        <taxon>Actinomycetota</taxon>
        <taxon>Actinomycetes</taxon>
        <taxon>Kitasatosporales</taxon>
        <taxon>Streptomycetaceae</taxon>
        <taxon>Streptomyces</taxon>
    </lineage>
</organism>
<accession>M1T9M9</accession>
<dbReference type="BioCyc" id="MetaCyc:MONOMER-18917"/>
<dbReference type="EMBL" id="KC181124">
    <property type="protein sequence ID" value="AGG35694.1"/>
    <property type="molecule type" value="Genomic_DNA"/>
</dbReference>
<dbReference type="GO" id="GO:0016740">
    <property type="term" value="F:transferase activity"/>
    <property type="evidence" value="ECO:0007669"/>
    <property type="project" value="UniProtKB-KW"/>
</dbReference>
<dbReference type="SUPFAM" id="SSF52309">
    <property type="entry name" value="N-(deoxy)ribosyltransferase-like"/>
    <property type="match status" value="1"/>
</dbReference>
<dbReference type="Gene3D" id="3.40.50.450">
    <property type="match status" value="1"/>
</dbReference>
<sequence length="187" mass="20353">MFTHMSHVFLAAPYTQWMDWSTGELNPCRKNYLQTLRQAFIDRGHAVFNAHQNEQWGRGWLAPEVCTPADFLAVSNADVLCVIVGEPPSPGVMVEIGWASALGVPIVLLQEGDSVPALVAGIGEVTSTTRCRLPEELTEQSLADILTAVEKAAAAQRTPRVTEPVAGYPKTLLPYGYEAAQQPVDHV</sequence>
<dbReference type="SMR" id="M1T9M9"/>
<keyword evidence="1" id="KW-0808">Transferase</keyword>
<name>M1T9M9_STREL</name>